<comment type="caution">
    <text evidence="2">The sequence shown here is derived from an EMBL/GenBank/DDBJ whole genome shotgun (WGS) entry which is preliminary data.</text>
</comment>
<evidence type="ECO:0000259" key="1">
    <source>
        <dbReference type="Pfam" id="PF16694"/>
    </source>
</evidence>
<dbReference type="Pfam" id="PF16694">
    <property type="entry name" value="Cytochrome_P460"/>
    <property type="match status" value="1"/>
</dbReference>
<dbReference type="InterPro" id="IPR038142">
    <property type="entry name" value="Cytochrome_P460_sp"/>
</dbReference>
<feature type="domain" description="Cytochrome P460" evidence="1">
    <location>
        <begin position="23"/>
        <end position="146"/>
    </location>
</feature>
<evidence type="ECO:0000313" key="2">
    <source>
        <dbReference type="EMBL" id="MDM5263349.1"/>
    </source>
</evidence>
<accession>A0ABT7QQI6</accession>
<dbReference type="RefSeq" id="WP_289401459.1">
    <property type="nucleotide sequence ID" value="NZ_JAQIBC010000002.1"/>
</dbReference>
<name>A0ABT7QQI6_9BACT</name>
<evidence type="ECO:0000313" key="3">
    <source>
        <dbReference type="Proteomes" id="UP001169066"/>
    </source>
</evidence>
<dbReference type="CDD" id="cd20753">
    <property type="entry name" value="cyt_P460_Mc-like"/>
    <property type="match status" value="1"/>
</dbReference>
<sequence>MIFSSTINTFADTPEPSNNIDYPVGWQMWSAIAVSHRTDNNTSRVILGNSIAVEAARTGKINPWPDGAILGKIVWKDKQLKNWKAATGPGELVHAEFMFRDSKKYSKTYGWGWARWLGLSQKPFNDGGKSCISCHTPVKDRDWTFTDPAAFPTLK</sequence>
<dbReference type="Proteomes" id="UP001169066">
    <property type="component" value="Unassembled WGS sequence"/>
</dbReference>
<gene>
    <name evidence="2" type="ORF">PF327_03990</name>
</gene>
<dbReference type="EMBL" id="JAQIBC010000002">
    <property type="protein sequence ID" value="MDM5263349.1"/>
    <property type="molecule type" value="Genomic_DNA"/>
</dbReference>
<protein>
    <submittedName>
        <fullName evidence="2">Cytochrome P460 family protein</fullName>
    </submittedName>
</protein>
<dbReference type="InterPro" id="IPR032033">
    <property type="entry name" value="Cytochrome_P460"/>
</dbReference>
<proteinExistence type="predicted"/>
<dbReference type="Gene3D" id="3.50.70.20">
    <property type="entry name" value="Cytochrome P460"/>
    <property type="match status" value="1"/>
</dbReference>
<reference evidence="2" key="1">
    <citation type="submission" date="2023-01" db="EMBL/GenBank/DDBJ databases">
        <title>Sulfurovum sp. XTW-4 genome assembly.</title>
        <authorList>
            <person name="Wang J."/>
        </authorList>
    </citation>
    <scope>NUCLEOTIDE SEQUENCE</scope>
    <source>
        <strain evidence="2">XTW-4</strain>
    </source>
</reference>
<organism evidence="2 3">
    <name type="scientific">Sulfurovum xiamenensis</name>
    <dbReference type="NCBI Taxonomy" id="3019066"/>
    <lineage>
        <taxon>Bacteria</taxon>
        <taxon>Pseudomonadati</taxon>
        <taxon>Campylobacterota</taxon>
        <taxon>Epsilonproteobacteria</taxon>
        <taxon>Campylobacterales</taxon>
        <taxon>Sulfurovaceae</taxon>
        <taxon>Sulfurovum</taxon>
    </lineage>
</organism>
<keyword evidence="3" id="KW-1185">Reference proteome</keyword>